<dbReference type="EMBL" id="BARS01017327">
    <property type="protein sequence ID" value="GAF96642.1"/>
    <property type="molecule type" value="Genomic_DNA"/>
</dbReference>
<name>X0U8F2_9ZZZZ</name>
<evidence type="ECO:0000313" key="1">
    <source>
        <dbReference type="EMBL" id="GAF96642.1"/>
    </source>
</evidence>
<dbReference type="AlphaFoldDB" id="X0U8F2"/>
<organism evidence="1">
    <name type="scientific">marine sediment metagenome</name>
    <dbReference type="NCBI Taxonomy" id="412755"/>
    <lineage>
        <taxon>unclassified sequences</taxon>
        <taxon>metagenomes</taxon>
        <taxon>ecological metagenomes</taxon>
    </lineage>
</organism>
<sequence>MTKMEYKSRLSVEITEEQRKELVRLIPWGVKSQLFSVIIDDVIGMIKKHGTMYIAAVLDRSLNLEDYTSLDSGFGDKIPKVDE</sequence>
<proteinExistence type="predicted"/>
<reference evidence="1" key="1">
    <citation type="journal article" date="2014" name="Front. Microbiol.">
        <title>High frequency of phylogenetically diverse reductive dehalogenase-homologous genes in deep subseafloor sedimentary metagenomes.</title>
        <authorList>
            <person name="Kawai M."/>
            <person name="Futagami T."/>
            <person name="Toyoda A."/>
            <person name="Takaki Y."/>
            <person name="Nishi S."/>
            <person name="Hori S."/>
            <person name="Arai W."/>
            <person name="Tsubouchi T."/>
            <person name="Morono Y."/>
            <person name="Uchiyama I."/>
            <person name="Ito T."/>
            <person name="Fujiyama A."/>
            <person name="Inagaki F."/>
            <person name="Takami H."/>
        </authorList>
    </citation>
    <scope>NUCLEOTIDE SEQUENCE</scope>
    <source>
        <strain evidence="1">Expedition CK06-06</strain>
    </source>
</reference>
<comment type="caution">
    <text evidence="1">The sequence shown here is derived from an EMBL/GenBank/DDBJ whole genome shotgun (WGS) entry which is preliminary data.</text>
</comment>
<gene>
    <name evidence="1" type="ORF">S01H1_28355</name>
</gene>
<protein>
    <submittedName>
        <fullName evidence="1">Uncharacterized protein</fullName>
    </submittedName>
</protein>
<accession>X0U8F2</accession>